<evidence type="ECO:0000256" key="1">
    <source>
        <dbReference type="ARBA" id="ARBA00022723"/>
    </source>
</evidence>
<reference evidence="5" key="3">
    <citation type="submission" date="2025-09" db="UniProtKB">
        <authorList>
            <consortium name="Ensembl"/>
        </authorList>
    </citation>
    <scope>IDENTIFICATION</scope>
</reference>
<proteinExistence type="predicted"/>
<dbReference type="Pfam" id="PF00622">
    <property type="entry name" value="SPRY"/>
    <property type="match status" value="1"/>
</dbReference>
<dbReference type="InterPro" id="IPR013320">
    <property type="entry name" value="ConA-like_dom_sf"/>
</dbReference>
<keyword evidence="2" id="KW-0863">Zinc-finger</keyword>
<reference evidence="5" key="2">
    <citation type="submission" date="2025-08" db="UniProtKB">
        <authorList>
            <consortium name="Ensembl"/>
        </authorList>
    </citation>
    <scope>IDENTIFICATION</scope>
</reference>
<keyword evidence="1" id="KW-0479">Metal-binding</keyword>
<dbReference type="OMA" id="DECEFGQ"/>
<dbReference type="Proteomes" id="UP000265080">
    <property type="component" value="Chromosome 6"/>
</dbReference>
<dbReference type="PROSITE" id="PS50188">
    <property type="entry name" value="B302_SPRY"/>
    <property type="match status" value="1"/>
</dbReference>
<evidence type="ECO:0000313" key="6">
    <source>
        <dbReference type="Proteomes" id="UP000265080"/>
    </source>
</evidence>
<dbReference type="GeneTree" id="ENSGT01150000286922"/>
<keyword evidence="6" id="KW-1185">Reference proteome</keyword>
<dbReference type="SUPFAM" id="SSF49899">
    <property type="entry name" value="Concanavalin A-like lectins/glucanases"/>
    <property type="match status" value="1"/>
</dbReference>
<dbReference type="Ensembl" id="ENSAPET00000025522.1">
    <property type="protein sequence ID" value="ENSAPEP00000024870.1"/>
    <property type="gene ID" value="ENSAPEG00000017687.1"/>
</dbReference>
<evidence type="ECO:0000256" key="2">
    <source>
        <dbReference type="ARBA" id="ARBA00022771"/>
    </source>
</evidence>
<dbReference type="InterPro" id="IPR043136">
    <property type="entry name" value="B30.2/SPRY_sf"/>
</dbReference>
<organism evidence="5 6">
    <name type="scientific">Amphiprion percula</name>
    <name type="common">Orange clownfish</name>
    <name type="synonym">Lutjanus percula</name>
    <dbReference type="NCBI Taxonomy" id="161767"/>
    <lineage>
        <taxon>Eukaryota</taxon>
        <taxon>Metazoa</taxon>
        <taxon>Chordata</taxon>
        <taxon>Craniata</taxon>
        <taxon>Vertebrata</taxon>
        <taxon>Euteleostomi</taxon>
        <taxon>Actinopterygii</taxon>
        <taxon>Neopterygii</taxon>
        <taxon>Teleostei</taxon>
        <taxon>Neoteleostei</taxon>
        <taxon>Acanthomorphata</taxon>
        <taxon>Ovalentaria</taxon>
        <taxon>Pomacentridae</taxon>
        <taxon>Amphiprion</taxon>
    </lineage>
</organism>
<keyword evidence="3" id="KW-0862">Zinc</keyword>
<accession>A0A3P8TGQ0</accession>
<dbReference type="CDD" id="cd16040">
    <property type="entry name" value="SPRY_PRY_SNTX"/>
    <property type="match status" value="1"/>
</dbReference>
<feature type="domain" description="B30.2/SPRY" evidence="4">
    <location>
        <begin position="54"/>
        <end position="252"/>
    </location>
</feature>
<dbReference type="PANTHER" id="PTHR25465">
    <property type="entry name" value="B-BOX DOMAIN CONTAINING"/>
    <property type="match status" value="1"/>
</dbReference>
<dbReference type="InterPro" id="IPR003877">
    <property type="entry name" value="SPRY_dom"/>
</dbReference>
<dbReference type="Gene3D" id="2.60.120.920">
    <property type="match status" value="1"/>
</dbReference>
<evidence type="ECO:0000259" key="4">
    <source>
        <dbReference type="PROSITE" id="PS50188"/>
    </source>
</evidence>
<dbReference type="InterPro" id="IPR051051">
    <property type="entry name" value="E3_ubiq-ligase_TRIM/RNF"/>
</dbReference>
<sequence>LDSFNMSVLNIVGIKVNKKQRMSLSESTHASSMNIRPQRHFEDMTAAVKELRDQIQDVLRDTWTNISLTITEVDVLLPEPEPKTRDEFLKYSREITLDPNTAHRELELSDGDRKMCQVLSKESLTGRCYWEVKWSGDEVGVSVAYKKICKTGTSDECEFGQNDRSWSLYCYIHGYSFLYNNTPTHISGPQSSTIGVYLDHSAGILSFYSVSETMTLLYRVQTTFTEPIHAGVRGPISIPHNGKQGNLINRKMNLQMRCLLGP</sequence>
<protein>
    <recommendedName>
        <fullName evidence="4">B30.2/SPRY domain-containing protein</fullName>
    </recommendedName>
</protein>
<dbReference type="AlphaFoldDB" id="A0A3P8TGQ0"/>
<dbReference type="InterPro" id="IPR001870">
    <property type="entry name" value="B30.2/SPRY"/>
</dbReference>
<evidence type="ECO:0000313" key="5">
    <source>
        <dbReference type="Ensembl" id="ENSAPEP00000024870.1"/>
    </source>
</evidence>
<dbReference type="STRING" id="161767.ENSAPEP00000024870"/>
<dbReference type="PANTHER" id="PTHR25465:SF5">
    <property type="entry name" value="E3 UBIQUITIN_ISG15 LIGASE TRIM25-RELATED"/>
    <property type="match status" value="1"/>
</dbReference>
<evidence type="ECO:0000256" key="3">
    <source>
        <dbReference type="ARBA" id="ARBA00022833"/>
    </source>
</evidence>
<dbReference type="GO" id="GO:0008270">
    <property type="term" value="F:zinc ion binding"/>
    <property type="evidence" value="ECO:0007669"/>
    <property type="project" value="UniProtKB-KW"/>
</dbReference>
<reference evidence="5 6" key="1">
    <citation type="submission" date="2018-03" db="EMBL/GenBank/DDBJ databases">
        <title>Finding Nemo's genes: A chromosome-scale reference assembly of the genome of the orange clownfish Amphiprion percula.</title>
        <authorList>
            <person name="Lehmann R."/>
        </authorList>
    </citation>
    <scope>NUCLEOTIDE SEQUENCE</scope>
</reference>
<name>A0A3P8TGQ0_AMPPE</name>